<dbReference type="SUPFAM" id="SSF51126">
    <property type="entry name" value="Pectin lyase-like"/>
    <property type="match status" value="1"/>
</dbReference>
<evidence type="ECO:0000256" key="2">
    <source>
        <dbReference type="SAM" id="Phobius"/>
    </source>
</evidence>
<name>A0ABT6ZEC9_9MICO</name>
<evidence type="ECO:0000313" key="4">
    <source>
        <dbReference type="EMBL" id="MDJ1114517.1"/>
    </source>
</evidence>
<keyword evidence="2" id="KW-0812">Transmembrane</keyword>
<feature type="region of interest" description="Disordered" evidence="1">
    <location>
        <begin position="69"/>
        <end position="93"/>
    </location>
</feature>
<feature type="region of interest" description="Disordered" evidence="1">
    <location>
        <begin position="604"/>
        <end position="659"/>
    </location>
</feature>
<feature type="domain" description="Right handed beta helix" evidence="3">
    <location>
        <begin position="289"/>
        <end position="373"/>
    </location>
</feature>
<keyword evidence="5" id="KW-1185">Reference proteome</keyword>
<feature type="compositionally biased region" description="Low complexity" evidence="1">
    <location>
        <begin position="604"/>
        <end position="617"/>
    </location>
</feature>
<comment type="caution">
    <text evidence="4">The sequence shown here is derived from an EMBL/GenBank/DDBJ whole genome shotgun (WGS) entry which is preliminary data.</text>
</comment>
<evidence type="ECO:0000256" key="1">
    <source>
        <dbReference type="SAM" id="MobiDB-lite"/>
    </source>
</evidence>
<feature type="compositionally biased region" description="Basic and acidic residues" evidence="1">
    <location>
        <begin position="7"/>
        <end position="23"/>
    </location>
</feature>
<sequence>MTRAGHRAPESDISAEERGDTSVHRTALTRSLMVITTAVLAVGIVAVGNIVAGTALPWASVATADVVTSASPDGSAAPGATPGPSATPLSAAGGLTGAEDRAARLETSEASAVVTAVDTWLTEVSRLSWKDRRAVTDYGTVILSAREKSYGLRDLIARGALKKVDDTTYDLVRAVVVRTDARLAISAPGVTIRLVSTEAGFTEIVGWGGDVVLNGTAEKPLTITSWDAEAEGPDTDVDNGRGFILVRNGVLSAEHTEFRHLGFWSGRTGGVAVTSTDVGLARAKLVDTAHDELAFGVYFSGVVHSEVRGATITDSLLTGIDITGASARVVVDDVHVERAGGDGISIARGSRAVTVSNSLIEYADEVGVRVSAAARADGANAAGYPTTQASGFTIAAVTANDNRRGGLLVDGGNDIEVDRLEVDGIATAVRVDGPVRSLAIRESTLHAERGAALTLDGDISDAVLASSTLRSLANGVIVRSGRVEVRDNDITVVEGAALSIREDARARVSGNTLSGVGEQPIASDPRVDVQLASNDLDGWNHRPGWLLWLDHHPMGWLWLLVLIIPAVGLPFAIVRARRRNVLRRMLEDAIVQYGRRQLETYRAAQGAEPAAPGGAPVDPAPAAPGVPAGVPAGPAEVPAEPAGVPAQTSPAAPSWSAPGWGSQVPGIAASVPAEGAPITINGVPVEEWPEAPLTRPVDPRRMPRSAAPHAGSPRSLRDLHAVLPSQAFTSPQQFAVAAVLEAGYPVYQVARLFRVPAWRLEAWIEDAIDRVPQTPAPAGRR</sequence>
<feature type="region of interest" description="Disordered" evidence="1">
    <location>
        <begin position="694"/>
        <end position="715"/>
    </location>
</feature>
<dbReference type="Gene3D" id="2.160.20.10">
    <property type="entry name" value="Single-stranded right-handed beta-helix, Pectin lyase-like"/>
    <property type="match status" value="2"/>
</dbReference>
<dbReference type="SMART" id="SM00710">
    <property type="entry name" value="PbH1"/>
    <property type="match status" value="8"/>
</dbReference>
<feature type="transmembrane region" description="Helical" evidence="2">
    <location>
        <begin position="556"/>
        <end position="576"/>
    </location>
</feature>
<feature type="compositionally biased region" description="Low complexity" evidence="1">
    <location>
        <begin position="625"/>
        <end position="646"/>
    </location>
</feature>
<proteinExistence type="predicted"/>
<reference evidence="4 5" key="1">
    <citation type="submission" date="2023-05" db="EMBL/GenBank/DDBJ databases">
        <title>Microbacterium dauci sp.nov., Isolated from Carrot Rhizosphere Soil.</title>
        <authorList>
            <person name="Xiao Z."/>
            <person name="Zheng J."/>
        </authorList>
    </citation>
    <scope>NUCLEOTIDE SEQUENCE [LARGE SCALE GENOMIC DNA]</scope>
    <source>
        <strain evidence="4 5">LX3-4</strain>
    </source>
</reference>
<dbReference type="RefSeq" id="WP_283716140.1">
    <property type="nucleotide sequence ID" value="NZ_JASJND010000005.1"/>
</dbReference>
<dbReference type="InterPro" id="IPR039448">
    <property type="entry name" value="Beta_helix"/>
</dbReference>
<gene>
    <name evidence="4" type="ORF">QNI14_08625</name>
</gene>
<dbReference type="Proteomes" id="UP001321481">
    <property type="component" value="Unassembled WGS sequence"/>
</dbReference>
<evidence type="ECO:0000259" key="3">
    <source>
        <dbReference type="Pfam" id="PF13229"/>
    </source>
</evidence>
<keyword evidence="2" id="KW-1133">Transmembrane helix</keyword>
<evidence type="ECO:0000313" key="5">
    <source>
        <dbReference type="Proteomes" id="UP001321481"/>
    </source>
</evidence>
<dbReference type="InterPro" id="IPR011050">
    <property type="entry name" value="Pectin_lyase_fold/virulence"/>
</dbReference>
<dbReference type="InterPro" id="IPR006626">
    <property type="entry name" value="PbH1"/>
</dbReference>
<keyword evidence="2" id="KW-0472">Membrane</keyword>
<feature type="region of interest" description="Disordered" evidence="1">
    <location>
        <begin position="1"/>
        <end position="23"/>
    </location>
</feature>
<dbReference type="EMBL" id="JASJND010000005">
    <property type="protein sequence ID" value="MDJ1114517.1"/>
    <property type="molecule type" value="Genomic_DNA"/>
</dbReference>
<dbReference type="InterPro" id="IPR012334">
    <property type="entry name" value="Pectin_lyas_fold"/>
</dbReference>
<feature type="transmembrane region" description="Helical" evidence="2">
    <location>
        <begin position="32"/>
        <end position="59"/>
    </location>
</feature>
<protein>
    <submittedName>
        <fullName evidence="4">Right-handed parallel beta-helix repeat-containing protein</fullName>
    </submittedName>
</protein>
<accession>A0ABT6ZEC9</accession>
<dbReference type="Pfam" id="PF13229">
    <property type="entry name" value="Beta_helix"/>
    <property type="match status" value="1"/>
</dbReference>
<organism evidence="4 5">
    <name type="scientific">Microbacterium dauci</name>
    <dbReference type="NCBI Taxonomy" id="3048008"/>
    <lineage>
        <taxon>Bacteria</taxon>
        <taxon>Bacillati</taxon>
        <taxon>Actinomycetota</taxon>
        <taxon>Actinomycetes</taxon>
        <taxon>Micrococcales</taxon>
        <taxon>Microbacteriaceae</taxon>
        <taxon>Microbacterium</taxon>
    </lineage>
</organism>
<feature type="compositionally biased region" description="Low complexity" evidence="1">
    <location>
        <begin position="69"/>
        <end position="88"/>
    </location>
</feature>